<accession>A0A0E9VC29</accession>
<proteinExistence type="predicted"/>
<organism evidence="1">
    <name type="scientific">Anguilla anguilla</name>
    <name type="common">European freshwater eel</name>
    <name type="synonym">Muraena anguilla</name>
    <dbReference type="NCBI Taxonomy" id="7936"/>
    <lineage>
        <taxon>Eukaryota</taxon>
        <taxon>Metazoa</taxon>
        <taxon>Chordata</taxon>
        <taxon>Craniata</taxon>
        <taxon>Vertebrata</taxon>
        <taxon>Euteleostomi</taxon>
        <taxon>Actinopterygii</taxon>
        <taxon>Neopterygii</taxon>
        <taxon>Teleostei</taxon>
        <taxon>Anguilliformes</taxon>
        <taxon>Anguillidae</taxon>
        <taxon>Anguilla</taxon>
    </lineage>
</organism>
<protein>
    <submittedName>
        <fullName evidence="1">Uncharacterized protein</fullName>
    </submittedName>
</protein>
<evidence type="ECO:0000313" key="1">
    <source>
        <dbReference type="EMBL" id="JAH75617.1"/>
    </source>
</evidence>
<dbReference type="EMBL" id="GBXM01032960">
    <property type="protein sequence ID" value="JAH75617.1"/>
    <property type="molecule type" value="Transcribed_RNA"/>
</dbReference>
<sequence>MSNCAVQLFEHKMPMDLFKN</sequence>
<dbReference type="AlphaFoldDB" id="A0A0E9VC29"/>
<name>A0A0E9VC29_ANGAN</name>
<reference evidence="1" key="1">
    <citation type="submission" date="2014-11" db="EMBL/GenBank/DDBJ databases">
        <authorList>
            <person name="Amaro Gonzalez C."/>
        </authorList>
    </citation>
    <scope>NUCLEOTIDE SEQUENCE</scope>
</reference>
<reference evidence="1" key="2">
    <citation type="journal article" date="2015" name="Fish Shellfish Immunol.">
        <title>Early steps in the European eel (Anguilla anguilla)-Vibrio vulnificus interaction in the gills: Role of the RtxA13 toxin.</title>
        <authorList>
            <person name="Callol A."/>
            <person name="Pajuelo D."/>
            <person name="Ebbesson L."/>
            <person name="Teles M."/>
            <person name="MacKenzie S."/>
            <person name="Amaro C."/>
        </authorList>
    </citation>
    <scope>NUCLEOTIDE SEQUENCE</scope>
</reference>